<keyword evidence="16" id="KW-1185">Reference proteome</keyword>
<feature type="transmembrane region" description="Helical" evidence="13">
    <location>
        <begin position="230"/>
        <end position="249"/>
    </location>
</feature>
<dbReference type="Pfam" id="PF08448">
    <property type="entry name" value="PAS_4"/>
    <property type="match status" value="1"/>
</dbReference>
<dbReference type="PROSITE" id="PS50112">
    <property type="entry name" value="PAS"/>
    <property type="match status" value="1"/>
</dbReference>
<feature type="transmembrane region" description="Helical" evidence="13">
    <location>
        <begin position="59"/>
        <end position="75"/>
    </location>
</feature>
<feature type="transmembrane region" description="Helical" evidence="13">
    <location>
        <begin position="81"/>
        <end position="100"/>
    </location>
</feature>
<dbReference type="InterPro" id="IPR036097">
    <property type="entry name" value="HisK_dim/P_sf"/>
</dbReference>
<dbReference type="InterPro" id="IPR003661">
    <property type="entry name" value="HisK_dim/P_dom"/>
</dbReference>
<protein>
    <recommendedName>
        <fullName evidence="4">histidine kinase</fullName>
        <ecNumber evidence="4">2.7.13.3</ecNumber>
    </recommendedName>
</protein>
<keyword evidence="10 13" id="KW-1133">Transmembrane helix</keyword>
<keyword evidence="11" id="KW-0902">Two-component regulatory system</keyword>
<feature type="transmembrane region" description="Helical" evidence="13">
    <location>
        <begin position="181"/>
        <end position="199"/>
    </location>
</feature>
<dbReference type="InterPro" id="IPR000014">
    <property type="entry name" value="PAS"/>
</dbReference>
<evidence type="ECO:0000256" key="6">
    <source>
        <dbReference type="ARBA" id="ARBA00022692"/>
    </source>
</evidence>
<dbReference type="Pfam" id="PF00512">
    <property type="entry name" value="HisKA"/>
    <property type="match status" value="1"/>
</dbReference>
<dbReference type="InterPro" id="IPR035965">
    <property type="entry name" value="PAS-like_dom_sf"/>
</dbReference>
<dbReference type="SUPFAM" id="SSF47384">
    <property type="entry name" value="Homodimeric domain of signal transducing histidine kinase"/>
    <property type="match status" value="1"/>
</dbReference>
<accession>A0ABV5KCU0</accession>
<feature type="transmembrane region" description="Helical" evidence="13">
    <location>
        <begin position="35"/>
        <end position="52"/>
    </location>
</feature>
<keyword evidence="8 15" id="KW-0418">Kinase</keyword>
<dbReference type="GO" id="GO:0016301">
    <property type="term" value="F:kinase activity"/>
    <property type="evidence" value="ECO:0007669"/>
    <property type="project" value="UniProtKB-KW"/>
</dbReference>
<evidence type="ECO:0000256" key="7">
    <source>
        <dbReference type="ARBA" id="ARBA00022741"/>
    </source>
</evidence>
<evidence type="ECO:0000256" key="9">
    <source>
        <dbReference type="ARBA" id="ARBA00022840"/>
    </source>
</evidence>
<evidence type="ECO:0000256" key="4">
    <source>
        <dbReference type="ARBA" id="ARBA00012438"/>
    </source>
</evidence>
<feature type="transmembrane region" description="Helical" evidence="13">
    <location>
        <begin position="12"/>
        <end position="29"/>
    </location>
</feature>
<comment type="catalytic activity">
    <reaction evidence="1">
        <text>ATP + protein L-histidine = ADP + protein N-phospho-L-histidine.</text>
        <dbReference type="EC" id="2.7.13.3"/>
    </reaction>
</comment>
<keyword evidence="9" id="KW-0067">ATP-binding</keyword>
<comment type="caution">
    <text evidence="15">The sequence shown here is derived from an EMBL/GenBank/DDBJ whole genome shotgun (WGS) entry which is preliminary data.</text>
</comment>
<evidence type="ECO:0000256" key="3">
    <source>
        <dbReference type="ARBA" id="ARBA00004236"/>
    </source>
</evidence>
<evidence type="ECO:0000256" key="12">
    <source>
        <dbReference type="ARBA" id="ARBA00023136"/>
    </source>
</evidence>
<dbReference type="Gene3D" id="1.10.287.130">
    <property type="match status" value="1"/>
</dbReference>
<feature type="transmembrane region" description="Helical" evidence="13">
    <location>
        <begin position="120"/>
        <end position="143"/>
    </location>
</feature>
<feature type="transmembrane region" description="Helical" evidence="13">
    <location>
        <begin position="149"/>
        <end position="169"/>
    </location>
</feature>
<dbReference type="CDD" id="cd00130">
    <property type="entry name" value="PAS"/>
    <property type="match status" value="1"/>
</dbReference>
<dbReference type="InterPro" id="IPR050351">
    <property type="entry name" value="BphY/WalK/GraS-like"/>
</dbReference>
<keyword evidence="12 13" id="KW-0472">Membrane</keyword>
<keyword evidence="5" id="KW-0808">Transferase</keyword>
<evidence type="ECO:0000256" key="2">
    <source>
        <dbReference type="ARBA" id="ARBA00004141"/>
    </source>
</evidence>
<dbReference type="EMBL" id="JBHMDG010000012">
    <property type="protein sequence ID" value="MFB9313464.1"/>
    <property type="molecule type" value="Genomic_DNA"/>
</dbReference>
<evidence type="ECO:0000256" key="13">
    <source>
        <dbReference type="SAM" id="Phobius"/>
    </source>
</evidence>
<dbReference type="PANTHER" id="PTHR42878:SF7">
    <property type="entry name" value="SENSOR HISTIDINE KINASE GLRK"/>
    <property type="match status" value="1"/>
</dbReference>
<dbReference type="EC" id="2.7.13.3" evidence="4"/>
<name>A0ABV5KCU0_9ACTN</name>
<proteinExistence type="predicted"/>
<evidence type="ECO:0000256" key="10">
    <source>
        <dbReference type="ARBA" id="ARBA00022989"/>
    </source>
</evidence>
<evidence type="ECO:0000313" key="15">
    <source>
        <dbReference type="EMBL" id="MFB9313464.1"/>
    </source>
</evidence>
<gene>
    <name evidence="15" type="ORF">ACFFRI_10460</name>
</gene>
<dbReference type="Gene3D" id="3.30.450.20">
    <property type="entry name" value="PAS domain"/>
    <property type="match status" value="1"/>
</dbReference>
<dbReference type="NCBIfam" id="TIGR00229">
    <property type="entry name" value="sensory_box"/>
    <property type="match status" value="1"/>
</dbReference>
<evidence type="ECO:0000313" key="16">
    <source>
        <dbReference type="Proteomes" id="UP001589750"/>
    </source>
</evidence>
<dbReference type="PANTHER" id="PTHR42878">
    <property type="entry name" value="TWO-COMPONENT HISTIDINE KINASE"/>
    <property type="match status" value="1"/>
</dbReference>
<keyword evidence="6 13" id="KW-0812">Transmembrane</keyword>
<dbReference type="CDD" id="cd00082">
    <property type="entry name" value="HisKA"/>
    <property type="match status" value="1"/>
</dbReference>
<comment type="subcellular location">
    <subcellularLocation>
        <location evidence="3">Cell membrane</location>
    </subcellularLocation>
    <subcellularLocation>
        <location evidence="2">Membrane</location>
        <topology evidence="2">Multi-pass membrane protein</topology>
    </subcellularLocation>
</comment>
<feature type="transmembrane region" description="Helical" evidence="13">
    <location>
        <begin position="261"/>
        <end position="282"/>
    </location>
</feature>
<organism evidence="15 16">
    <name type="scientific">Nocardioides plantarum</name>
    <dbReference type="NCBI Taxonomy" id="29299"/>
    <lineage>
        <taxon>Bacteria</taxon>
        <taxon>Bacillati</taxon>
        <taxon>Actinomycetota</taxon>
        <taxon>Actinomycetes</taxon>
        <taxon>Propionibacteriales</taxon>
        <taxon>Nocardioidaceae</taxon>
        <taxon>Nocardioides</taxon>
    </lineage>
</organism>
<feature type="domain" description="PAS" evidence="14">
    <location>
        <begin position="297"/>
        <end position="343"/>
    </location>
</feature>
<evidence type="ECO:0000256" key="5">
    <source>
        <dbReference type="ARBA" id="ARBA00022679"/>
    </source>
</evidence>
<dbReference type="SMART" id="SM00388">
    <property type="entry name" value="HisKA"/>
    <property type="match status" value="1"/>
</dbReference>
<evidence type="ECO:0000256" key="11">
    <source>
        <dbReference type="ARBA" id="ARBA00023012"/>
    </source>
</evidence>
<reference evidence="15 16" key="1">
    <citation type="submission" date="2024-09" db="EMBL/GenBank/DDBJ databases">
        <authorList>
            <person name="Sun Q."/>
            <person name="Mori K."/>
        </authorList>
    </citation>
    <scope>NUCLEOTIDE SEQUENCE [LARGE SCALE GENOMIC DNA]</scope>
    <source>
        <strain evidence="15 16">JCM 9626</strain>
    </source>
</reference>
<dbReference type="SMART" id="SM00091">
    <property type="entry name" value="PAS"/>
    <property type="match status" value="1"/>
</dbReference>
<evidence type="ECO:0000256" key="1">
    <source>
        <dbReference type="ARBA" id="ARBA00000085"/>
    </source>
</evidence>
<dbReference type="InterPro" id="IPR013656">
    <property type="entry name" value="PAS_4"/>
</dbReference>
<evidence type="ECO:0000259" key="14">
    <source>
        <dbReference type="PROSITE" id="PS50112"/>
    </source>
</evidence>
<evidence type="ECO:0000256" key="8">
    <source>
        <dbReference type="ARBA" id="ARBA00022777"/>
    </source>
</evidence>
<dbReference type="RefSeq" id="WP_246083981.1">
    <property type="nucleotide sequence ID" value="NZ_JBHMDG010000012.1"/>
</dbReference>
<dbReference type="Proteomes" id="UP001589750">
    <property type="component" value="Unassembled WGS sequence"/>
</dbReference>
<dbReference type="SUPFAM" id="SSF55785">
    <property type="entry name" value="PYP-like sensor domain (PAS domain)"/>
    <property type="match status" value="1"/>
</dbReference>
<keyword evidence="7" id="KW-0547">Nucleotide-binding</keyword>
<sequence length="579" mass="62394">MTRPVRQQRGAGVVGLLLLFAVLGWLTSRGGGPEHLAGLWPIGLGTGAVVLSVPRWRPVVALAVGLVAAAATSWSGLPGTLVLGAVVTTMVEVLLAARLLQRADGRRPELRTDDELRRYLAACVLAGVVAAPLVAVFAVADGLEHPGRAALSVGLAHTASHLCFVPFFLRLPTQAAIARRGERIAQWVAIVVATPFLLVPEASPAIVFLVIPLLAWGALRVTALESLVQLLGVVVLAVVLTSNDAGPFADIPLRYDLPAGLRGVFLSAFCASCAVIVVPCVLRVGEYRDAARRTANERDLVRGIVDGASGVAIVGTDPQGRVTLFNPGAERLLGYRAEEVLGRGTRMLHSHQAISDKAAELQVEDDFGAVTEAMVHRRLVNTLVRFRRKDGIERTHAMTLTRLAPEGETTGFVATSEDVTDRLDTEQALRDALETERRAVERLQDVDAVKDQFVSTVSHELRTPLTSILGYLEMLADGTLGTLDSAQVDALLRVQSNSQRLLSLIDDLLTLSHVTEGGLRDEDEFDLRDPVRTAYQVVAPSWERSRRLDVTLALPEGPSRRTATRRWWSGWSSTCSATP</sequence>